<comment type="caution">
    <text evidence="3">The sequence shown here is derived from an EMBL/GenBank/DDBJ whole genome shotgun (WGS) entry which is preliminary data.</text>
</comment>
<keyword evidence="1" id="KW-1133">Transmembrane helix</keyword>
<evidence type="ECO:0000259" key="2">
    <source>
        <dbReference type="Pfam" id="PF12158"/>
    </source>
</evidence>
<evidence type="ECO:0000313" key="4">
    <source>
        <dbReference type="Proteomes" id="UP000244956"/>
    </source>
</evidence>
<sequence>MDTVTIPEPVFWFQNLFAALAVGFALAAFIVAWIGNASRSWLQTTGTIVISEVHQISRKTKFFPRIKYEYQVNRKSFLSRILFIGHFIKTYTEDFSRNMVTQYPKGLETKVYYNPTYPSLSVLEPGINKGIISNLITRMIICIICYSLLTPLVLKELLNFLST</sequence>
<accession>A0A2U2BBB4</accession>
<dbReference type="Pfam" id="PF12158">
    <property type="entry name" value="DUF3592"/>
    <property type="match status" value="1"/>
</dbReference>
<feature type="transmembrane region" description="Helical" evidence="1">
    <location>
        <begin position="135"/>
        <end position="154"/>
    </location>
</feature>
<dbReference type="AlphaFoldDB" id="A0A2U2BBB4"/>
<evidence type="ECO:0000256" key="1">
    <source>
        <dbReference type="SAM" id="Phobius"/>
    </source>
</evidence>
<proteinExistence type="predicted"/>
<protein>
    <recommendedName>
        <fullName evidence="2">DUF3592 domain-containing protein</fullName>
    </recommendedName>
</protein>
<dbReference type="Proteomes" id="UP000244956">
    <property type="component" value="Unassembled WGS sequence"/>
</dbReference>
<name>A0A2U2BBB4_9BACT</name>
<gene>
    <name evidence="3" type="ORF">DDZ16_05270</name>
</gene>
<keyword evidence="1" id="KW-0472">Membrane</keyword>
<feature type="transmembrane region" description="Helical" evidence="1">
    <location>
        <begin position="12"/>
        <end position="34"/>
    </location>
</feature>
<keyword evidence="1" id="KW-0812">Transmembrane</keyword>
<organism evidence="3 4">
    <name type="scientific">Marinilabilia rubra</name>
    <dbReference type="NCBI Taxonomy" id="2162893"/>
    <lineage>
        <taxon>Bacteria</taxon>
        <taxon>Pseudomonadati</taxon>
        <taxon>Bacteroidota</taxon>
        <taxon>Bacteroidia</taxon>
        <taxon>Marinilabiliales</taxon>
        <taxon>Marinilabiliaceae</taxon>
        <taxon>Marinilabilia</taxon>
    </lineage>
</organism>
<dbReference type="OrthoDB" id="1121306at2"/>
<dbReference type="EMBL" id="QEWP01000003">
    <property type="protein sequence ID" value="PWE00351.1"/>
    <property type="molecule type" value="Genomic_DNA"/>
</dbReference>
<dbReference type="InterPro" id="IPR021994">
    <property type="entry name" value="DUF3592"/>
</dbReference>
<evidence type="ECO:0000313" key="3">
    <source>
        <dbReference type="EMBL" id="PWE00351.1"/>
    </source>
</evidence>
<keyword evidence="4" id="KW-1185">Reference proteome</keyword>
<reference evidence="3 4" key="1">
    <citation type="submission" date="2018-05" db="EMBL/GenBank/DDBJ databases">
        <title>Marinilabilia rubrum sp. nov., isolated from saltern sediment.</title>
        <authorList>
            <person name="Zhang R."/>
        </authorList>
    </citation>
    <scope>NUCLEOTIDE SEQUENCE [LARGE SCALE GENOMIC DNA]</scope>
    <source>
        <strain evidence="3 4">WTE16</strain>
    </source>
</reference>
<dbReference type="RefSeq" id="WP_109263391.1">
    <property type="nucleotide sequence ID" value="NZ_QEWP01000003.1"/>
</dbReference>
<feature type="domain" description="DUF3592" evidence="2">
    <location>
        <begin position="44"/>
        <end position="127"/>
    </location>
</feature>